<dbReference type="InterPro" id="IPR050255">
    <property type="entry name" value="POU_domain_TF"/>
</dbReference>
<dbReference type="InterPro" id="IPR009057">
    <property type="entry name" value="Homeodomain-like_sf"/>
</dbReference>
<dbReference type="CDD" id="cd00086">
    <property type="entry name" value="homeodomain"/>
    <property type="match status" value="1"/>
</dbReference>
<protein>
    <recommendedName>
        <fullName evidence="7">POU domain protein</fullName>
    </recommendedName>
</protein>
<evidence type="ECO:0000256" key="2">
    <source>
        <dbReference type="ARBA" id="ARBA00023125"/>
    </source>
</evidence>
<feature type="non-terminal residue" evidence="11">
    <location>
        <position position="1"/>
    </location>
</feature>
<dbReference type="InterPro" id="IPR010982">
    <property type="entry name" value="Lambda_DNA-bd_dom_sf"/>
</dbReference>
<dbReference type="SUPFAM" id="SSF47413">
    <property type="entry name" value="lambda repressor-like DNA-binding domains"/>
    <property type="match status" value="1"/>
</dbReference>
<dbReference type="InterPro" id="IPR001356">
    <property type="entry name" value="HD"/>
</dbReference>
<dbReference type="Pfam" id="PF00157">
    <property type="entry name" value="Pou"/>
    <property type="match status" value="1"/>
</dbReference>
<evidence type="ECO:0000256" key="5">
    <source>
        <dbReference type="PROSITE-ProRule" id="PRU00108"/>
    </source>
</evidence>
<dbReference type="SMART" id="SM00352">
    <property type="entry name" value="POU"/>
    <property type="match status" value="1"/>
</dbReference>
<feature type="domain" description="POU-specific" evidence="10">
    <location>
        <begin position="183"/>
        <end position="260"/>
    </location>
</feature>
<keyword evidence="4 5" id="KW-0539">Nucleus</keyword>
<keyword evidence="12" id="KW-1185">Reference proteome</keyword>
<dbReference type="InterPro" id="IPR000327">
    <property type="entry name" value="POU_dom"/>
</dbReference>
<proteinExistence type="inferred from homology"/>
<dbReference type="PANTHER" id="PTHR11636">
    <property type="entry name" value="POU DOMAIN"/>
    <property type="match status" value="1"/>
</dbReference>
<comment type="caution">
    <text evidence="11">The sequence shown here is derived from an EMBL/GenBank/DDBJ whole genome shotgun (WGS) entry which is preliminary data.</text>
</comment>
<evidence type="ECO:0000256" key="7">
    <source>
        <dbReference type="RuleBase" id="RU361194"/>
    </source>
</evidence>
<reference evidence="11" key="1">
    <citation type="journal article" date="2021" name="Cell">
        <title>Tracing the genetic footprints of vertebrate landing in non-teleost ray-finned fishes.</title>
        <authorList>
            <person name="Bi X."/>
            <person name="Wang K."/>
            <person name="Yang L."/>
            <person name="Pan H."/>
            <person name="Jiang H."/>
            <person name="Wei Q."/>
            <person name="Fang M."/>
            <person name="Yu H."/>
            <person name="Zhu C."/>
            <person name="Cai Y."/>
            <person name="He Y."/>
            <person name="Gan X."/>
            <person name="Zeng H."/>
            <person name="Yu D."/>
            <person name="Zhu Y."/>
            <person name="Jiang H."/>
            <person name="Qiu Q."/>
            <person name="Yang H."/>
            <person name="Zhang Y.E."/>
            <person name="Wang W."/>
            <person name="Zhu M."/>
            <person name="He S."/>
            <person name="Zhang G."/>
        </authorList>
    </citation>
    <scope>NUCLEOTIDE SEQUENCE</scope>
    <source>
        <strain evidence="11">Pddl_001</strain>
    </source>
</reference>
<dbReference type="PROSITE" id="PS00465">
    <property type="entry name" value="POU_2"/>
    <property type="match status" value="1"/>
</dbReference>
<dbReference type="SUPFAM" id="SSF46689">
    <property type="entry name" value="Homeodomain-like"/>
    <property type="match status" value="1"/>
</dbReference>
<evidence type="ECO:0000313" key="12">
    <source>
        <dbReference type="Proteomes" id="UP001166093"/>
    </source>
</evidence>
<evidence type="ECO:0000256" key="8">
    <source>
        <dbReference type="SAM" id="MobiDB-lite"/>
    </source>
</evidence>
<dbReference type="PROSITE" id="PS51179">
    <property type="entry name" value="POU_3"/>
    <property type="match status" value="1"/>
</dbReference>
<dbReference type="SMART" id="SM00389">
    <property type="entry name" value="HOX"/>
    <property type="match status" value="1"/>
</dbReference>
<keyword evidence="7" id="KW-0804">Transcription</keyword>
<evidence type="ECO:0000259" key="9">
    <source>
        <dbReference type="PROSITE" id="PS50071"/>
    </source>
</evidence>
<evidence type="ECO:0000313" key="11">
    <source>
        <dbReference type="EMBL" id="MBN3287190.1"/>
    </source>
</evidence>
<dbReference type="InterPro" id="IPR013847">
    <property type="entry name" value="POU"/>
</dbReference>
<feature type="DNA-binding region" description="Homeobox" evidence="5">
    <location>
        <begin position="278"/>
        <end position="337"/>
    </location>
</feature>
<dbReference type="PROSITE" id="PS50071">
    <property type="entry name" value="HOMEOBOX_2"/>
    <property type="match status" value="1"/>
</dbReference>
<dbReference type="Gene3D" id="1.10.260.40">
    <property type="entry name" value="lambda repressor-like DNA-binding domains"/>
    <property type="match status" value="1"/>
</dbReference>
<evidence type="ECO:0000256" key="1">
    <source>
        <dbReference type="ARBA" id="ARBA00004123"/>
    </source>
</evidence>
<feature type="domain" description="Homeobox" evidence="9">
    <location>
        <begin position="276"/>
        <end position="336"/>
    </location>
</feature>
<organism evidence="11 12">
    <name type="scientific">Polyodon spathula</name>
    <name type="common">North American paddlefish</name>
    <name type="synonym">Squalus spathula</name>
    <dbReference type="NCBI Taxonomy" id="7913"/>
    <lineage>
        <taxon>Eukaryota</taxon>
        <taxon>Metazoa</taxon>
        <taxon>Chordata</taxon>
        <taxon>Craniata</taxon>
        <taxon>Vertebrata</taxon>
        <taxon>Euteleostomi</taxon>
        <taxon>Actinopterygii</taxon>
        <taxon>Chondrostei</taxon>
        <taxon>Acipenseriformes</taxon>
        <taxon>Polyodontidae</taxon>
        <taxon>Polyodon</taxon>
    </lineage>
</organism>
<dbReference type="Gene3D" id="1.10.10.60">
    <property type="entry name" value="Homeodomain-like"/>
    <property type="match status" value="1"/>
</dbReference>
<comment type="similarity">
    <text evidence="7">Belongs to the POU transcription factor family.</text>
</comment>
<evidence type="ECO:0000259" key="10">
    <source>
        <dbReference type="PROSITE" id="PS51179"/>
    </source>
</evidence>
<accession>A0ABS2YLW8</accession>
<name>A0ABS2YLW8_POLSP</name>
<dbReference type="PANTHER" id="PTHR11636:SF41">
    <property type="entry name" value="POU DOMAIN, CLASS 4, TRANSCRIPTION FACTOR 2"/>
    <property type="match status" value="1"/>
</dbReference>
<keyword evidence="3 5" id="KW-0371">Homeobox</keyword>
<dbReference type="Pfam" id="PF00046">
    <property type="entry name" value="Homeodomain"/>
    <property type="match status" value="1"/>
</dbReference>
<sequence>MMMMSLNSKQAFSMPHTSLPEPKYSSLHSSSSSALTSSAPSSSSSSRHCTTISSSSSEAMRRACLPTPPSNIFGGLDESLLARAEALAAVDIVSHQTKSHHHPVHHSPYKPDATYHTMNTIPWDLLDHITPGLALGAMAGPDGSVVSTPAHPGHMAGMNPMHQAAINMAHAHGLPSHMGCMSEVEADPRDLEAFAERFKQRRIKLGVTQADVGSALANLKIPGVGSLSQSTICRFESLTLSHNNMIALKPILQAWLEEAEKSHRDKMNKPELFNGAEKKRKRTSIAAPEKRSLEAYFAIQPRPSSEKIAAIAEKLDLKKNVVRVWFCNQRQKQKRMKYSACI</sequence>
<feature type="compositionally biased region" description="Low complexity" evidence="8">
    <location>
        <begin position="25"/>
        <end position="57"/>
    </location>
</feature>
<dbReference type="InterPro" id="IPR017970">
    <property type="entry name" value="Homeobox_CS"/>
</dbReference>
<feature type="non-terminal residue" evidence="11">
    <location>
        <position position="342"/>
    </location>
</feature>
<dbReference type="PRINTS" id="PR00028">
    <property type="entry name" value="POUDOMAIN"/>
</dbReference>
<comment type="subcellular location">
    <subcellularLocation>
        <location evidence="1 5 6">Nucleus</location>
    </subcellularLocation>
</comment>
<feature type="region of interest" description="Disordered" evidence="8">
    <location>
        <begin position="1"/>
        <end position="63"/>
    </location>
</feature>
<dbReference type="PROSITE" id="PS00035">
    <property type="entry name" value="POU_1"/>
    <property type="match status" value="1"/>
</dbReference>
<dbReference type="Proteomes" id="UP001166093">
    <property type="component" value="Unassembled WGS sequence"/>
</dbReference>
<keyword evidence="2 5" id="KW-0238">DNA-binding</keyword>
<evidence type="ECO:0000256" key="3">
    <source>
        <dbReference type="ARBA" id="ARBA00023155"/>
    </source>
</evidence>
<evidence type="ECO:0000256" key="4">
    <source>
        <dbReference type="ARBA" id="ARBA00023242"/>
    </source>
</evidence>
<feature type="compositionally biased region" description="Polar residues" evidence="8">
    <location>
        <begin position="1"/>
        <end position="11"/>
    </location>
</feature>
<dbReference type="PROSITE" id="PS00027">
    <property type="entry name" value="HOMEOBOX_1"/>
    <property type="match status" value="1"/>
</dbReference>
<gene>
    <name evidence="11" type="primary">Pou4f2_0</name>
    <name evidence="11" type="ORF">GTO93_0000699</name>
</gene>
<dbReference type="EMBL" id="JAAWVQ010164029">
    <property type="protein sequence ID" value="MBN3287190.1"/>
    <property type="molecule type" value="Genomic_DNA"/>
</dbReference>
<evidence type="ECO:0000256" key="6">
    <source>
        <dbReference type="RuleBase" id="RU000682"/>
    </source>
</evidence>